<accession>A0A182VTE8</accession>
<protein>
    <submittedName>
        <fullName evidence="11">Uncharacterized protein</fullName>
    </submittedName>
</protein>
<evidence type="ECO:0000256" key="7">
    <source>
        <dbReference type="ARBA" id="ARBA00023136"/>
    </source>
</evidence>
<dbReference type="GO" id="GO:0005549">
    <property type="term" value="F:odorant binding"/>
    <property type="evidence" value="ECO:0007669"/>
    <property type="project" value="InterPro"/>
</dbReference>
<keyword evidence="2" id="KW-1003">Cell membrane</keyword>
<dbReference type="GO" id="GO:0005886">
    <property type="term" value="C:plasma membrane"/>
    <property type="evidence" value="ECO:0007669"/>
    <property type="project" value="UniProtKB-SubCell"/>
</dbReference>
<comment type="subcellular location">
    <subcellularLocation>
        <location evidence="1">Cell membrane</location>
        <topology evidence="1">Multi-pass membrane protein</topology>
    </subcellularLocation>
</comment>
<feature type="transmembrane region" description="Helical" evidence="10">
    <location>
        <begin position="149"/>
        <end position="175"/>
    </location>
</feature>
<feature type="transmembrane region" description="Helical" evidence="10">
    <location>
        <begin position="187"/>
        <end position="207"/>
    </location>
</feature>
<evidence type="ECO:0000256" key="9">
    <source>
        <dbReference type="ARBA" id="ARBA00023224"/>
    </source>
</evidence>
<evidence type="ECO:0000256" key="1">
    <source>
        <dbReference type="ARBA" id="ARBA00004651"/>
    </source>
</evidence>
<name>A0A182VTE8_9DIPT</name>
<keyword evidence="12" id="KW-1185">Reference proteome</keyword>
<feature type="transmembrane region" description="Helical" evidence="10">
    <location>
        <begin position="55"/>
        <end position="77"/>
    </location>
</feature>
<dbReference type="STRING" id="112268.A0A182VTE8"/>
<proteinExistence type="predicted"/>
<evidence type="ECO:0000256" key="10">
    <source>
        <dbReference type="SAM" id="Phobius"/>
    </source>
</evidence>
<dbReference type="PANTHER" id="PTHR21137:SF35">
    <property type="entry name" value="ODORANT RECEPTOR 19A-RELATED"/>
    <property type="match status" value="1"/>
</dbReference>
<keyword evidence="5" id="KW-0552">Olfaction</keyword>
<evidence type="ECO:0000256" key="8">
    <source>
        <dbReference type="ARBA" id="ARBA00023170"/>
    </source>
</evidence>
<keyword evidence="9" id="KW-0807">Transducer</keyword>
<dbReference type="Proteomes" id="UP000075920">
    <property type="component" value="Unassembled WGS sequence"/>
</dbReference>
<feature type="transmembrane region" description="Helical" evidence="10">
    <location>
        <begin position="89"/>
        <end position="112"/>
    </location>
</feature>
<keyword evidence="8" id="KW-0675">Receptor</keyword>
<evidence type="ECO:0000256" key="4">
    <source>
        <dbReference type="ARBA" id="ARBA00022692"/>
    </source>
</evidence>
<organism evidence="11 12">
    <name type="scientific">Anopheles minimus</name>
    <dbReference type="NCBI Taxonomy" id="112268"/>
    <lineage>
        <taxon>Eukaryota</taxon>
        <taxon>Metazoa</taxon>
        <taxon>Ecdysozoa</taxon>
        <taxon>Arthropoda</taxon>
        <taxon>Hexapoda</taxon>
        <taxon>Insecta</taxon>
        <taxon>Pterygota</taxon>
        <taxon>Neoptera</taxon>
        <taxon>Endopterygota</taxon>
        <taxon>Diptera</taxon>
        <taxon>Nematocera</taxon>
        <taxon>Culicoidea</taxon>
        <taxon>Culicidae</taxon>
        <taxon>Anophelinae</taxon>
        <taxon>Anopheles</taxon>
    </lineage>
</organism>
<dbReference type="PANTHER" id="PTHR21137">
    <property type="entry name" value="ODORANT RECEPTOR"/>
    <property type="match status" value="1"/>
</dbReference>
<dbReference type="InterPro" id="IPR004117">
    <property type="entry name" value="7tm6_olfct_rcpt"/>
</dbReference>
<keyword evidence="6 10" id="KW-1133">Transmembrane helix</keyword>
<feature type="transmembrane region" description="Helical" evidence="10">
    <location>
        <begin position="25"/>
        <end position="43"/>
    </location>
</feature>
<evidence type="ECO:0000256" key="5">
    <source>
        <dbReference type="ARBA" id="ARBA00022725"/>
    </source>
</evidence>
<dbReference type="EnsemblMetazoa" id="AMIN001339-RA">
    <property type="protein sequence ID" value="AMIN001339-PA"/>
    <property type="gene ID" value="AMIN001339"/>
</dbReference>
<dbReference type="GO" id="GO:0007165">
    <property type="term" value="P:signal transduction"/>
    <property type="evidence" value="ECO:0007669"/>
    <property type="project" value="UniProtKB-KW"/>
</dbReference>
<dbReference type="GO" id="GO:0004984">
    <property type="term" value="F:olfactory receptor activity"/>
    <property type="evidence" value="ECO:0007669"/>
    <property type="project" value="InterPro"/>
</dbReference>
<keyword evidence="7 10" id="KW-0472">Membrane</keyword>
<feature type="transmembrane region" description="Helical" evidence="10">
    <location>
        <begin position="303"/>
        <end position="326"/>
    </location>
</feature>
<sequence length="429" mass="50115">MAKFLFWKSKVGKLFITREERQKQLLPSLRIILSIFGIFYAWPVENMEKNALWWYRLKGILFRMFFIYLCTASQITYNCTVVTTTEELFAGIFILLTQLVLILKMEFFYLNVSKIQKLVSRLEGELYLPQSAEEHIPLEQARRKTTIFWILYFIFSDGIILYWFVLSCCYSIMIVPTWPAVDDTTQYAVFLMVIIYQFFALLLNAAFNISWDSLVGALLALTNAHMYRLQIQLMKVGHRNLKESYDNKNVIMVTEYGKSSDEIYNELLQCIIFHQEVTGYVESINYEASLFLRDVLKLFSGPMLLQLYCSVVILCITEFLLLTGISTKGENIKAFCYLICLIIQVVQYCYFGNEVKYTSQKVHQATAFVNYPDMDIKTRKLLIAFQQYTAKQIQCSARRIFTIELSMATFVTIIKTSYSYLAVLRSMTN</sequence>
<evidence type="ECO:0000313" key="12">
    <source>
        <dbReference type="Proteomes" id="UP000075920"/>
    </source>
</evidence>
<dbReference type="VEuPathDB" id="VectorBase:AMIN001339"/>
<dbReference type="AlphaFoldDB" id="A0A182VTE8"/>
<evidence type="ECO:0000256" key="3">
    <source>
        <dbReference type="ARBA" id="ARBA00022606"/>
    </source>
</evidence>
<evidence type="ECO:0000313" key="11">
    <source>
        <dbReference type="EnsemblMetazoa" id="AMIN001339-PA"/>
    </source>
</evidence>
<evidence type="ECO:0000256" key="2">
    <source>
        <dbReference type="ARBA" id="ARBA00022475"/>
    </source>
</evidence>
<dbReference type="Pfam" id="PF02949">
    <property type="entry name" value="7tm_6"/>
    <property type="match status" value="1"/>
</dbReference>
<keyword evidence="4 10" id="KW-0812">Transmembrane</keyword>
<reference evidence="11" key="2">
    <citation type="submission" date="2020-05" db="UniProtKB">
        <authorList>
            <consortium name="EnsemblMetazoa"/>
        </authorList>
    </citation>
    <scope>IDENTIFICATION</scope>
    <source>
        <strain evidence="11">MINIMUS1</strain>
    </source>
</reference>
<reference evidence="12" key="1">
    <citation type="submission" date="2013-03" db="EMBL/GenBank/DDBJ databases">
        <title>The Genome Sequence of Anopheles minimus MINIMUS1.</title>
        <authorList>
            <consortium name="The Broad Institute Genomics Platform"/>
            <person name="Neafsey D.E."/>
            <person name="Walton C."/>
            <person name="Walker B."/>
            <person name="Young S.K."/>
            <person name="Zeng Q."/>
            <person name="Gargeya S."/>
            <person name="Fitzgerald M."/>
            <person name="Haas B."/>
            <person name="Abouelleil A."/>
            <person name="Allen A.W."/>
            <person name="Alvarado L."/>
            <person name="Arachchi H.M."/>
            <person name="Berlin A.M."/>
            <person name="Chapman S.B."/>
            <person name="Gainer-Dewar J."/>
            <person name="Goldberg J."/>
            <person name="Griggs A."/>
            <person name="Gujja S."/>
            <person name="Hansen M."/>
            <person name="Howarth C."/>
            <person name="Imamovic A."/>
            <person name="Ireland A."/>
            <person name="Larimer J."/>
            <person name="McCowan C."/>
            <person name="Murphy C."/>
            <person name="Pearson M."/>
            <person name="Poon T.W."/>
            <person name="Priest M."/>
            <person name="Roberts A."/>
            <person name="Saif S."/>
            <person name="Shea T."/>
            <person name="Sisk P."/>
            <person name="Sykes S."/>
            <person name="Wortman J."/>
            <person name="Nusbaum C."/>
            <person name="Birren B."/>
        </authorList>
    </citation>
    <scope>NUCLEOTIDE SEQUENCE [LARGE SCALE GENOMIC DNA]</scope>
    <source>
        <strain evidence="12">MINIMUS1</strain>
    </source>
</reference>
<evidence type="ECO:0000256" key="6">
    <source>
        <dbReference type="ARBA" id="ARBA00022989"/>
    </source>
</evidence>
<keyword evidence="3" id="KW-0716">Sensory transduction</keyword>